<dbReference type="InterPro" id="IPR002328">
    <property type="entry name" value="ADH_Zn_CS"/>
</dbReference>
<protein>
    <submittedName>
        <fullName evidence="7">GroES-like protein</fullName>
    </submittedName>
</protein>
<dbReference type="GO" id="GO:0008270">
    <property type="term" value="F:zinc ion binding"/>
    <property type="evidence" value="ECO:0007669"/>
    <property type="project" value="InterPro"/>
</dbReference>
<dbReference type="InterPro" id="IPR011032">
    <property type="entry name" value="GroES-like_sf"/>
</dbReference>
<dbReference type="FunFam" id="3.40.50.720:FF:000022">
    <property type="entry name" value="Cinnamyl alcohol dehydrogenase"/>
    <property type="match status" value="1"/>
</dbReference>
<accession>A0A1D2VCH2</accession>
<dbReference type="PANTHER" id="PTHR42683">
    <property type="entry name" value="ALDEHYDE REDUCTASE"/>
    <property type="match status" value="1"/>
</dbReference>
<comment type="similarity">
    <text evidence="5">Belongs to the zinc-containing alcohol dehydrogenase family.</text>
</comment>
<keyword evidence="2 5" id="KW-0479">Metal-binding</keyword>
<dbReference type="Gene3D" id="3.90.180.10">
    <property type="entry name" value="Medium-chain alcohol dehydrogenases, catalytic domain"/>
    <property type="match status" value="1"/>
</dbReference>
<dbReference type="SUPFAM" id="SSF50129">
    <property type="entry name" value="GroES-like"/>
    <property type="match status" value="1"/>
</dbReference>
<dbReference type="FunCoup" id="A0A1D2VCH2">
    <property type="interactions" value="559"/>
</dbReference>
<keyword evidence="8" id="KW-1185">Reference proteome</keyword>
<dbReference type="InterPro" id="IPR036291">
    <property type="entry name" value="NAD(P)-bd_dom_sf"/>
</dbReference>
<evidence type="ECO:0000256" key="2">
    <source>
        <dbReference type="ARBA" id="ARBA00022723"/>
    </source>
</evidence>
<evidence type="ECO:0000313" key="8">
    <source>
        <dbReference type="Proteomes" id="UP000095038"/>
    </source>
</evidence>
<dbReference type="GeneID" id="30964418"/>
<evidence type="ECO:0000313" key="7">
    <source>
        <dbReference type="EMBL" id="ODV59336.1"/>
    </source>
</evidence>
<dbReference type="InterPro" id="IPR047109">
    <property type="entry name" value="CAD-like"/>
</dbReference>
<name>A0A1D2VCH2_9ASCO</name>
<keyword evidence="3 5" id="KW-0862">Zinc</keyword>
<dbReference type="GO" id="GO:0016616">
    <property type="term" value="F:oxidoreductase activity, acting on the CH-OH group of donors, NAD or NADP as acceptor"/>
    <property type="evidence" value="ECO:0007669"/>
    <property type="project" value="InterPro"/>
</dbReference>
<dbReference type="STRING" id="1344418.A0A1D2VCH2"/>
<dbReference type="InParanoid" id="A0A1D2VCH2"/>
<dbReference type="SMART" id="SM00829">
    <property type="entry name" value="PKS_ER"/>
    <property type="match status" value="1"/>
</dbReference>
<dbReference type="Pfam" id="PF00107">
    <property type="entry name" value="ADH_zinc_N"/>
    <property type="match status" value="1"/>
</dbReference>
<dbReference type="RefSeq" id="XP_020045643.1">
    <property type="nucleotide sequence ID" value="XM_020190782.1"/>
</dbReference>
<gene>
    <name evidence="7" type="ORF">ASCRUDRAFT_37625</name>
</gene>
<evidence type="ECO:0000256" key="5">
    <source>
        <dbReference type="RuleBase" id="RU361277"/>
    </source>
</evidence>
<dbReference type="InterPro" id="IPR013154">
    <property type="entry name" value="ADH-like_N"/>
</dbReference>
<dbReference type="EMBL" id="KV454486">
    <property type="protein sequence ID" value="ODV59336.1"/>
    <property type="molecule type" value="Genomic_DNA"/>
</dbReference>
<dbReference type="AlphaFoldDB" id="A0A1D2VCH2"/>
<dbReference type="SUPFAM" id="SSF51735">
    <property type="entry name" value="NAD(P)-binding Rossmann-fold domains"/>
    <property type="match status" value="1"/>
</dbReference>
<sequence>MVYPETFQGIGVNSPESWLEPKKFEFKPHGFRDYDIDIKVEACGVCGSDIHAASGNWGKTNYPLVVGHEIIGKIVRLGSKVRKDFKVGDRVGIGAQADSCGVCKVCNTFDENYCKHNIGTYMGIYEDGTSSYGGYSSYVRVHDRFAFKIPEKLESKYAAPLLCGGITGFSPLLHNGVTKGTKVGVSGIGGIGHMSLLFAKALGAEVYAISRSDSKKEDSLKMGADHYISTSSDDWVEKYSGELDLIVNCGSSLTGTNLDQMLELLRPRGKLVFITAPPMEEKVTVAPFTMLKTGTFIGGSGIGGSKDIQFMLNFAAEHDIKPWVEAVDISEEGVTEVFKRAYSGDVRYRFTLVGYDKAFN</sequence>
<dbReference type="Pfam" id="PF08240">
    <property type="entry name" value="ADH_N"/>
    <property type="match status" value="1"/>
</dbReference>
<dbReference type="CDD" id="cd05283">
    <property type="entry name" value="CAD1"/>
    <property type="match status" value="1"/>
</dbReference>
<evidence type="ECO:0000259" key="6">
    <source>
        <dbReference type="SMART" id="SM00829"/>
    </source>
</evidence>
<dbReference type="Proteomes" id="UP000095038">
    <property type="component" value="Unassembled WGS sequence"/>
</dbReference>
<dbReference type="Gene3D" id="3.40.50.720">
    <property type="entry name" value="NAD(P)-binding Rossmann-like Domain"/>
    <property type="match status" value="1"/>
</dbReference>
<dbReference type="OrthoDB" id="1879366at2759"/>
<keyword evidence="4" id="KW-0560">Oxidoreductase</keyword>
<dbReference type="InterPro" id="IPR013149">
    <property type="entry name" value="ADH-like_C"/>
</dbReference>
<evidence type="ECO:0000256" key="4">
    <source>
        <dbReference type="ARBA" id="ARBA00023002"/>
    </source>
</evidence>
<dbReference type="PROSITE" id="PS00059">
    <property type="entry name" value="ADH_ZINC"/>
    <property type="match status" value="1"/>
</dbReference>
<dbReference type="InterPro" id="IPR020843">
    <property type="entry name" value="ER"/>
</dbReference>
<organism evidence="7 8">
    <name type="scientific">Ascoidea rubescens DSM 1968</name>
    <dbReference type="NCBI Taxonomy" id="1344418"/>
    <lineage>
        <taxon>Eukaryota</taxon>
        <taxon>Fungi</taxon>
        <taxon>Dikarya</taxon>
        <taxon>Ascomycota</taxon>
        <taxon>Saccharomycotina</taxon>
        <taxon>Saccharomycetes</taxon>
        <taxon>Ascoideaceae</taxon>
        <taxon>Ascoidea</taxon>
    </lineage>
</organism>
<reference evidence="8" key="1">
    <citation type="submission" date="2016-05" db="EMBL/GenBank/DDBJ databases">
        <title>Comparative genomics of biotechnologically important yeasts.</title>
        <authorList>
            <consortium name="DOE Joint Genome Institute"/>
            <person name="Riley R."/>
            <person name="Haridas S."/>
            <person name="Wolfe K.H."/>
            <person name="Lopes M.R."/>
            <person name="Hittinger C.T."/>
            <person name="Goker M."/>
            <person name="Salamov A."/>
            <person name="Wisecaver J."/>
            <person name="Long T.M."/>
            <person name="Aerts A.L."/>
            <person name="Barry K."/>
            <person name="Choi C."/>
            <person name="Clum A."/>
            <person name="Coughlan A.Y."/>
            <person name="Deshpande S."/>
            <person name="Douglass A.P."/>
            <person name="Hanson S.J."/>
            <person name="Klenk H.-P."/>
            <person name="Labutti K."/>
            <person name="Lapidus A."/>
            <person name="Lindquist E."/>
            <person name="Lipzen A."/>
            <person name="Meier-Kolthoff J.P."/>
            <person name="Ohm R.A."/>
            <person name="Otillar R.P."/>
            <person name="Pangilinan J."/>
            <person name="Peng Y."/>
            <person name="Rokas A."/>
            <person name="Rosa C.A."/>
            <person name="Scheuner C."/>
            <person name="Sibirny A.A."/>
            <person name="Slot J.C."/>
            <person name="Stielow J.B."/>
            <person name="Sun H."/>
            <person name="Kurtzman C.P."/>
            <person name="Blackwell M."/>
            <person name="Grigoriev I.V."/>
            <person name="Jeffries T.W."/>
        </authorList>
    </citation>
    <scope>NUCLEOTIDE SEQUENCE [LARGE SCALE GENOMIC DNA]</scope>
    <source>
        <strain evidence="8">DSM 1968</strain>
    </source>
</reference>
<proteinExistence type="inferred from homology"/>
<feature type="domain" description="Enoyl reductase (ER)" evidence="6">
    <location>
        <begin position="11"/>
        <end position="352"/>
    </location>
</feature>
<evidence type="ECO:0000256" key="1">
    <source>
        <dbReference type="ARBA" id="ARBA00001947"/>
    </source>
</evidence>
<comment type="cofactor">
    <cofactor evidence="1 5">
        <name>Zn(2+)</name>
        <dbReference type="ChEBI" id="CHEBI:29105"/>
    </cofactor>
</comment>
<evidence type="ECO:0000256" key="3">
    <source>
        <dbReference type="ARBA" id="ARBA00022833"/>
    </source>
</evidence>